<sequence>MECKEIWNMFVEVIKILVDKGVIVVGMLVSWFFYAVGGKDKFIYCLFGAMVIDFITGIFKSTKSGSTNSKVGFKGIPRKAAMFCVVALAALADEILETKGFKYNCRYLVICFYFANEGLSILENVINAGLPVPKQLKNMLEQCRDKQEIKKDKQRE</sequence>
<feature type="transmembrane region" description="Helical" evidence="5">
    <location>
        <begin position="12"/>
        <end position="35"/>
    </location>
</feature>
<proteinExistence type="predicted"/>
<keyword evidence="3 5" id="KW-1133">Transmembrane helix</keyword>
<keyword evidence="4 5" id="KW-0472">Membrane</keyword>
<dbReference type="Proteomes" id="UP000249008">
    <property type="component" value="Chromosome 1"/>
</dbReference>
<dbReference type="GO" id="GO:0016020">
    <property type="term" value="C:membrane"/>
    <property type="evidence" value="ECO:0007669"/>
    <property type="project" value="UniProtKB-SubCell"/>
</dbReference>
<evidence type="ECO:0000313" key="6">
    <source>
        <dbReference type="EMBL" id="SQJ04757.1"/>
    </source>
</evidence>
<dbReference type="KEGG" id="ful:C4N20_00095"/>
<keyword evidence="2 5" id="KW-0812">Transmembrane</keyword>
<accession>A0AAX2JB63</accession>
<gene>
    <name evidence="6" type="ORF">NCTC12112_01885</name>
</gene>
<dbReference type="NCBIfam" id="TIGR01593">
    <property type="entry name" value="holin_tox_secr"/>
    <property type="match status" value="1"/>
</dbReference>
<evidence type="ECO:0000256" key="4">
    <source>
        <dbReference type="ARBA" id="ARBA00023136"/>
    </source>
</evidence>
<name>A0AAX2JB63_9FUSO</name>
<evidence type="ECO:0000313" key="7">
    <source>
        <dbReference type="Proteomes" id="UP000249008"/>
    </source>
</evidence>
<reference evidence="6 7" key="1">
    <citation type="submission" date="2018-06" db="EMBL/GenBank/DDBJ databases">
        <authorList>
            <consortium name="Pathogen Informatics"/>
            <person name="Doyle S."/>
        </authorList>
    </citation>
    <scope>NUCLEOTIDE SEQUENCE [LARGE SCALE GENOMIC DNA]</scope>
    <source>
        <strain evidence="6 7">NCTC12112</strain>
    </source>
</reference>
<dbReference type="Pfam" id="PF05105">
    <property type="entry name" value="Phage_holin_4_1"/>
    <property type="match status" value="1"/>
</dbReference>
<comment type="subcellular location">
    <subcellularLocation>
        <location evidence="1">Membrane</location>
        <topology evidence="1">Multi-pass membrane protein</topology>
    </subcellularLocation>
</comment>
<evidence type="ECO:0000256" key="1">
    <source>
        <dbReference type="ARBA" id="ARBA00004141"/>
    </source>
</evidence>
<dbReference type="AlphaFoldDB" id="A0AAX2JB63"/>
<evidence type="ECO:0000256" key="3">
    <source>
        <dbReference type="ARBA" id="ARBA00022989"/>
    </source>
</evidence>
<evidence type="ECO:0000256" key="5">
    <source>
        <dbReference type="SAM" id="Phobius"/>
    </source>
</evidence>
<dbReference type="InterPro" id="IPR006480">
    <property type="entry name" value="Phage_holin_4_1"/>
</dbReference>
<feature type="transmembrane region" description="Helical" evidence="5">
    <location>
        <begin position="41"/>
        <end position="59"/>
    </location>
</feature>
<evidence type="ECO:0000256" key="2">
    <source>
        <dbReference type="ARBA" id="ARBA00022692"/>
    </source>
</evidence>
<dbReference type="EMBL" id="LS483487">
    <property type="protein sequence ID" value="SQJ04757.1"/>
    <property type="molecule type" value="Genomic_DNA"/>
</dbReference>
<dbReference type="RefSeq" id="WP_005982184.1">
    <property type="nucleotide sequence ID" value="NZ_CABKNW010000005.1"/>
</dbReference>
<organism evidence="6 7">
    <name type="scientific">Fusobacterium ulcerans</name>
    <dbReference type="NCBI Taxonomy" id="861"/>
    <lineage>
        <taxon>Bacteria</taxon>
        <taxon>Fusobacteriati</taxon>
        <taxon>Fusobacteriota</taxon>
        <taxon>Fusobacteriia</taxon>
        <taxon>Fusobacteriales</taxon>
        <taxon>Fusobacteriaceae</taxon>
        <taxon>Fusobacterium</taxon>
    </lineage>
</organism>
<dbReference type="GeneID" id="78453190"/>
<protein>
    <submittedName>
        <fullName evidence="6">Phage-related holin (Lysis protein)</fullName>
    </submittedName>
</protein>